<dbReference type="GO" id="GO:0016787">
    <property type="term" value="F:hydrolase activity"/>
    <property type="evidence" value="ECO:0007669"/>
    <property type="project" value="UniProtKB-KW"/>
</dbReference>
<feature type="transmembrane region" description="Helical" evidence="1">
    <location>
        <begin position="28"/>
        <end position="51"/>
    </location>
</feature>
<keyword evidence="2" id="KW-1185">Reference proteome</keyword>
<keyword evidence="1" id="KW-1133">Transmembrane helix</keyword>
<gene>
    <name evidence="3" type="primary">LOC100214058</name>
</gene>
<dbReference type="PANTHER" id="PTHR11686">
    <property type="entry name" value="GAMMA GLUTAMYL TRANSPEPTIDASE"/>
    <property type="match status" value="1"/>
</dbReference>
<organism evidence="2 3">
    <name type="scientific">Hydra vulgaris</name>
    <name type="common">Hydra</name>
    <name type="synonym">Hydra attenuata</name>
    <dbReference type="NCBI Taxonomy" id="6087"/>
    <lineage>
        <taxon>Eukaryota</taxon>
        <taxon>Metazoa</taxon>
        <taxon>Cnidaria</taxon>
        <taxon>Hydrozoa</taxon>
        <taxon>Hydroidolina</taxon>
        <taxon>Anthoathecata</taxon>
        <taxon>Aplanulata</taxon>
        <taxon>Hydridae</taxon>
        <taxon>Hydra</taxon>
    </lineage>
</organism>
<dbReference type="Gene3D" id="1.10.246.130">
    <property type="match status" value="1"/>
</dbReference>
<evidence type="ECO:0000313" key="2">
    <source>
        <dbReference type="Proteomes" id="UP001652625"/>
    </source>
</evidence>
<dbReference type="GeneID" id="100214058"/>
<proteinExistence type="predicted"/>
<reference evidence="3" key="1">
    <citation type="submission" date="2025-08" db="UniProtKB">
        <authorList>
            <consortium name="RefSeq"/>
        </authorList>
    </citation>
    <scope>IDENTIFICATION</scope>
</reference>
<keyword evidence="3" id="KW-0378">Hydrolase</keyword>
<dbReference type="InterPro" id="IPR043138">
    <property type="entry name" value="GGT_lsub"/>
</dbReference>
<keyword evidence="1" id="KW-0472">Membrane</keyword>
<protein>
    <submittedName>
        <fullName evidence="3">Glutathione hydrolase 1 proenzyme</fullName>
    </submittedName>
</protein>
<keyword evidence="1" id="KW-0812">Transmembrane</keyword>
<name>A0ABM4CQM2_HYDVU</name>
<dbReference type="PRINTS" id="PR01210">
    <property type="entry name" value="GGTRANSPTASE"/>
</dbReference>
<dbReference type="Proteomes" id="UP001652625">
    <property type="component" value="Chromosome 10"/>
</dbReference>
<dbReference type="Pfam" id="PF01019">
    <property type="entry name" value="G_glu_transpept"/>
    <property type="match status" value="1"/>
</dbReference>
<accession>A0ABM4CQM2</accession>
<dbReference type="InterPro" id="IPR043137">
    <property type="entry name" value="GGT_ssub_C"/>
</dbReference>
<sequence length="610" mass="67675">MYERLNDENTNRREDSHHKKKPLTTKQWLLILLTFLTVLAAVSVAVTITLYCYKHPRHFPEIIKSALNAELYQHGAVAADAIRCSIIGRDILLKNGSAVDAAIAVSFCLGLFSMHSTGIGGGGLMLVYTRSEKTIDSYDYRETAPGKAREDMFVNEPDKSKSGGLSIAVPGEVKGLYEAYKKHHKLPWSELLQPTIELCENGFPMTLRMYEAAEAMKPLIEKDNGLKDLLLTVDGSIKEVGQNITNKQLANTLRMIAKNPEDFYTGPLAENIVKDIRDAGGIITLDDLANYKVIQRKALVNELGDLILYTTSAPTGGPIVAHILNILKGYGFTEEDLKDNEKAVLTYHRIIEAFKFGYAQKTKMGDPNFLEKDSLNQWLQNMTSLDVGTYYRLKITDYLTHNISYYGAELPPPTDRGTTHLSIYAANGDAVSLTSTINDWYGSGFRSLTTGILYNNEMDDFSTPGQNTRFGYPPTAANYIKPNKRPVSSMAPVIMTDRFGDVKLVIGGSGGPKIITAVVQGIMYKTWFNDDLGQAVIRPRIHHQLIPNIVGGESNRALPQVVSDGLSKIGHELRYVVKPEYSAIQAIYIEKPGEVYAKSDPRKYGHSSGY</sequence>
<dbReference type="RefSeq" id="XP_065664152.1">
    <property type="nucleotide sequence ID" value="XM_065808080.1"/>
</dbReference>
<evidence type="ECO:0000313" key="3">
    <source>
        <dbReference type="RefSeq" id="XP_065664152.1"/>
    </source>
</evidence>
<dbReference type="PANTHER" id="PTHR11686:SF9">
    <property type="entry name" value="RE13973P"/>
    <property type="match status" value="1"/>
</dbReference>
<dbReference type="InterPro" id="IPR000101">
    <property type="entry name" value="GGT_peptidase"/>
</dbReference>
<dbReference type="SUPFAM" id="SSF56235">
    <property type="entry name" value="N-terminal nucleophile aminohydrolases (Ntn hydrolases)"/>
    <property type="match status" value="1"/>
</dbReference>
<dbReference type="InterPro" id="IPR029055">
    <property type="entry name" value="Ntn_hydrolases_N"/>
</dbReference>
<dbReference type="Gene3D" id="3.60.20.40">
    <property type="match status" value="1"/>
</dbReference>
<evidence type="ECO:0000256" key="1">
    <source>
        <dbReference type="SAM" id="Phobius"/>
    </source>
</evidence>
<dbReference type="NCBIfam" id="TIGR00066">
    <property type="entry name" value="g_glut_trans"/>
    <property type="match status" value="1"/>
</dbReference>